<evidence type="ECO:0000256" key="4">
    <source>
        <dbReference type="ARBA" id="ARBA00022692"/>
    </source>
</evidence>
<keyword evidence="14" id="KW-1185">Reference proteome</keyword>
<dbReference type="STRING" id="1124188.SAMN05444377_101376"/>
<evidence type="ECO:0000313" key="13">
    <source>
        <dbReference type="EMBL" id="SHE83341.1"/>
    </source>
</evidence>
<dbReference type="Gene3D" id="2.170.130.10">
    <property type="entry name" value="TonB-dependent receptor, plug domain"/>
    <property type="match status" value="1"/>
</dbReference>
<dbReference type="PANTHER" id="PTHR40980:SF5">
    <property type="entry name" value="TONB-DEPENDENT RECEPTOR"/>
    <property type="match status" value="1"/>
</dbReference>
<evidence type="ECO:0000259" key="11">
    <source>
        <dbReference type="Pfam" id="PF00593"/>
    </source>
</evidence>
<gene>
    <name evidence="13" type="ORF">SAMN05444377_101376</name>
</gene>
<dbReference type="RefSeq" id="WP_073360909.1">
    <property type="nucleotide sequence ID" value="NZ_FQVQ01000001.1"/>
</dbReference>
<keyword evidence="5 9" id="KW-0798">TonB box</keyword>
<dbReference type="Gene3D" id="2.40.170.20">
    <property type="entry name" value="TonB-dependent receptor, beta-barrel domain"/>
    <property type="match status" value="1"/>
</dbReference>
<keyword evidence="2 8" id="KW-0813">Transport</keyword>
<dbReference type="PROSITE" id="PS52016">
    <property type="entry name" value="TONB_DEPENDENT_REC_3"/>
    <property type="match status" value="1"/>
</dbReference>
<name>A0A1M4WPW0_9FLAO</name>
<evidence type="ECO:0000313" key="14">
    <source>
        <dbReference type="Proteomes" id="UP000184147"/>
    </source>
</evidence>
<dbReference type="InterPro" id="IPR039426">
    <property type="entry name" value="TonB-dep_rcpt-like"/>
</dbReference>
<evidence type="ECO:0000256" key="9">
    <source>
        <dbReference type="RuleBase" id="RU003357"/>
    </source>
</evidence>
<evidence type="ECO:0000256" key="5">
    <source>
        <dbReference type="ARBA" id="ARBA00023077"/>
    </source>
</evidence>
<keyword evidence="13" id="KW-0675">Receptor</keyword>
<keyword evidence="10" id="KW-0732">Signal</keyword>
<dbReference type="OrthoDB" id="9768470at2"/>
<evidence type="ECO:0000256" key="7">
    <source>
        <dbReference type="ARBA" id="ARBA00023237"/>
    </source>
</evidence>
<protein>
    <submittedName>
        <fullName evidence="13">TonB-dependent receptor</fullName>
    </submittedName>
</protein>
<keyword evidence="6 8" id="KW-0472">Membrane</keyword>
<dbReference type="Pfam" id="PF13715">
    <property type="entry name" value="CarbopepD_reg_2"/>
    <property type="match status" value="1"/>
</dbReference>
<evidence type="ECO:0000256" key="3">
    <source>
        <dbReference type="ARBA" id="ARBA00022452"/>
    </source>
</evidence>
<evidence type="ECO:0000256" key="8">
    <source>
        <dbReference type="PROSITE-ProRule" id="PRU01360"/>
    </source>
</evidence>
<feature type="domain" description="TonB-dependent receptor plug" evidence="12">
    <location>
        <begin position="128"/>
        <end position="229"/>
    </location>
</feature>
<dbReference type="InterPro" id="IPR000531">
    <property type="entry name" value="Beta-barrel_TonB"/>
</dbReference>
<comment type="subcellular location">
    <subcellularLocation>
        <location evidence="1 8">Cell outer membrane</location>
        <topology evidence="1 8">Multi-pass membrane protein</topology>
    </subcellularLocation>
</comment>
<dbReference type="InterPro" id="IPR008969">
    <property type="entry name" value="CarboxyPept-like_regulatory"/>
</dbReference>
<feature type="signal peptide" evidence="10">
    <location>
        <begin position="1"/>
        <end position="18"/>
    </location>
</feature>
<keyword evidence="3 8" id="KW-1134">Transmembrane beta strand</keyword>
<evidence type="ECO:0000256" key="6">
    <source>
        <dbReference type="ARBA" id="ARBA00023136"/>
    </source>
</evidence>
<reference evidence="13 14" key="1">
    <citation type="submission" date="2016-11" db="EMBL/GenBank/DDBJ databases">
        <authorList>
            <person name="Jaros S."/>
            <person name="Januszkiewicz K."/>
            <person name="Wedrychowicz H."/>
        </authorList>
    </citation>
    <scope>NUCLEOTIDE SEQUENCE [LARGE SCALE GENOMIC DNA]</scope>
    <source>
        <strain evidence="13 14">DSM 25660</strain>
    </source>
</reference>
<dbReference type="EMBL" id="FQVQ01000001">
    <property type="protein sequence ID" value="SHE83341.1"/>
    <property type="molecule type" value="Genomic_DNA"/>
</dbReference>
<accession>A0A1M4WPW0</accession>
<dbReference type="InterPro" id="IPR012910">
    <property type="entry name" value="Plug_dom"/>
</dbReference>
<dbReference type="PANTHER" id="PTHR40980">
    <property type="entry name" value="PLUG DOMAIN-CONTAINING PROTEIN"/>
    <property type="match status" value="1"/>
</dbReference>
<keyword evidence="4 8" id="KW-0812">Transmembrane</keyword>
<evidence type="ECO:0000259" key="12">
    <source>
        <dbReference type="Pfam" id="PF07715"/>
    </source>
</evidence>
<keyword evidence="7 8" id="KW-0998">Cell outer membrane</keyword>
<comment type="similarity">
    <text evidence="8 9">Belongs to the TonB-dependent receptor family.</text>
</comment>
<dbReference type="Gene3D" id="2.60.40.1120">
    <property type="entry name" value="Carboxypeptidase-like, regulatory domain"/>
    <property type="match status" value="1"/>
</dbReference>
<evidence type="ECO:0000256" key="1">
    <source>
        <dbReference type="ARBA" id="ARBA00004571"/>
    </source>
</evidence>
<dbReference type="SUPFAM" id="SSF56935">
    <property type="entry name" value="Porins"/>
    <property type="match status" value="1"/>
</dbReference>
<evidence type="ECO:0000256" key="2">
    <source>
        <dbReference type="ARBA" id="ARBA00022448"/>
    </source>
</evidence>
<sequence>MRTILAFLFASICSMAVAQNGSLKGTLIDAKNATTLVGVNVIIKGANKSTISDGEGKFVITGIAPGVYEVEFSMIGYLPKQVSEVVITANEVTNLDVTLEEQKNTLEEVVITKTRAKAESVKSLLTQQKNNASVSDGISAETIKKTPDRTTSDVLKRISGASVQDNKFVVIRGLNDRYNVAFLNGAPLPSSESDRKAFSFDIFPSNLLDNLVITKTATPDLPSDFAGGVVQINTKSVPDRNFQTLSIGSGFNTITTFQEQRTYEGSGTDWLGYDNGVRAFPSTLPSTEVFNVLSFQEKAELAKTFEYDWGIQSQKFAPNYNFQYSIGRSIKLGEKTLGMIFSVSNTKTNNFNDVERFDYDNPDPTSTLLVSSFKDNNYTQQVLTAGLGNLSFKFNENHTVFFKNIYSINSTDLVVERRGQRDVNDTRFLLADVRWFTSNKIYSGQLGGDHTFQNKKIKLSWNAFLSDIQRSIPNLRRNIYSISDPNSTDPNQNSPRAEIAFNNGGPDYGGGMFFSETSEDIKGGKLDLSKKFNLGKDLINEVKIGGMYQTRARDFFARQMQYNQLTSGGTFDSNLLSLPNEQIFNVANMGVISPGVNGFTIADFTKFTDAYTAGSDLKAAYVMFDNRYKFIRFVWGVRFEEYTQRVNARLTELDFLALEDVQDNLLPSANLILSLSSKQNLRFSYSKTLNRPEFRELAPFGFYDFTNQFFTQGNPLLKTGEITNFDIRYEFYPGKNQLLSVSYFRKNFTNPIEIQQQVNNKTITYVNANAAVNSGIELEFRAMLSSLLNFPGLPFLEDITVFSNLAVINSEVDISNLNTANIATKRPLQGQSPYVVNAGIQYLNNDNGWSVSANLNRTGNRIAFTESEIRPAIWEKGRTFIDMQISKTIKKKMEIKLNIQNLLAQDLIFYQNNYKNSVRYGTLETLANQIFTGDYHYQDGFNAKEDDVIWRTRFGQSFSLTFTYNF</sequence>
<dbReference type="InterPro" id="IPR037066">
    <property type="entry name" value="Plug_dom_sf"/>
</dbReference>
<dbReference type="Proteomes" id="UP000184147">
    <property type="component" value="Unassembled WGS sequence"/>
</dbReference>
<dbReference type="InterPro" id="IPR036942">
    <property type="entry name" value="Beta-barrel_TonB_sf"/>
</dbReference>
<dbReference type="Pfam" id="PF07715">
    <property type="entry name" value="Plug"/>
    <property type="match status" value="1"/>
</dbReference>
<dbReference type="Pfam" id="PF00593">
    <property type="entry name" value="TonB_dep_Rec_b-barrel"/>
    <property type="match status" value="1"/>
</dbReference>
<evidence type="ECO:0000256" key="10">
    <source>
        <dbReference type="SAM" id="SignalP"/>
    </source>
</evidence>
<feature type="domain" description="TonB-dependent receptor-like beta-barrel" evidence="11">
    <location>
        <begin position="469"/>
        <end position="902"/>
    </location>
</feature>
<proteinExistence type="inferred from homology"/>
<dbReference type="GO" id="GO:0009279">
    <property type="term" value="C:cell outer membrane"/>
    <property type="evidence" value="ECO:0007669"/>
    <property type="project" value="UniProtKB-SubCell"/>
</dbReference>
<dbReference type="SUPFAM" id="SSF49464">
    <property type="entry name" value="Carboxypeptidase regulatory domain-like"/>
    <property type="match status" value="1"/>
</dbReference>
<feature type="chain" id="PRO_5013336305" evidence="10">
    <location>
        <begin position="19"/>
        <end position="966"/>
    </location>
</feature>
<organism evidence="13 14">
    <name type="scientific">Flavobacterium fontis</name>
    <dbReference type="NCBI Taxonomy" id="1124188"/>
    <lineage>
        <taxon>Bacteria</taxon>
        <taxon>Pseudomonadati</taxon>
        <taxon>Bacteroidota</taxon>
        <taxon>Flavobacteriia</taxon>
        <taxon>Flavobacteriales</taxon>
        <taxon>Flavobacteriaceae</taxon>
        <taxon>Flavobacterium</taxon>
    </lineage>
</organism>
<dbReference type="AlphaFoldDB" id="A0A1M4WPW0"/>